<dbReference type="Gene3D" id="3.40.430.10">
    <property type="entry name" value="Dihydrofolate Reductase, subunit A"/>
    <property type="match status" value="1"/>
</dbReference>
<evidence type="ECO:0000256" key="5">
    <source>
        <dbReference type="ARBA" id="ARBA00022857"/>
    </source>
</evidence>
<dbReference type="PANTHER" id="PTHR48069:SF3">
    <property type="entry name" value="DIHYDROFOLATE REDUCTASE"/>
    <property type="match status" value="1"/>
</dbReference>
<dbReference type="GO" id="GO:0046452">
    <property type="term" value="P:dihydrofolate metabolic process"/>
    <property type="evidence" value="ECO:0007669"/>
    <property type="project" value="TreeGrafter"/>
</dbReference>
<dbReference type="GO" id="GO:0050661">
    <property type="term" value="F:NADP binding"/>
    <property type="evidence" value="ECO:0007669"/>
    <property type="project" value="InterPro"/>
</dbReference>
<dbReference type="CDD" id="cd00209">
    <property type="entry name" value="DHFR"/>
    <property type="match status" value="1"/>
</dbReference>
<dbReference type="GO" id="GO:0046654">
    <property type="term" value="P:tetrahydrofolate biosynthetic process"/>
    <property type="evidence" value="ECO:0007669"/>
    <property type="project" value="UniProtKB-UniPathway"/>
</dbReference>
<dbReference type="PANTHER" id="PTHR48069">
    <property type="entry name" value="DIHYDROFOLATE REDUCTASE"/>
    <property type="match status" value="1"/>
</dbReference>
<evidence type="ECO:0000256" key="3">
    <source>
        <dbReference type="ARBA" id="ARBA00012856"/>
    </source>
</evidence>
<comment type="catalytic activity">
    <reaction evidence="8">
        <text>(6S)-5,6,7,8-tetrahydrofolate + NADP(+) = 7,8-dihydrofolate + NADPH + H(+)</text>
        <dbReference type="Rhea" id="RHEA:15009"/>
        <dbReference type="ChEBI" id="CHEBI:15378"/>
        <dbReference type="ChEBI" id="CHEBI:57451"/>
        <dbReference type="ChEBI" id="CHEBI:57453"/>
        <dbReference type="ChEBI" id="CHEBI:57783"/>
        <dbReference type="ChEBI" id="CHEBI:58349"/>
        <dbReference type="EC" id="1.5.1.3"/>
    </reaction>
</comment>
<dbReference type="InterPro" id="IPR024072">
    <property type="entry name" value="DHFR-like_dom_sf"/>
</dbReference>
<accession>A0A379F1A6</accession>
<dbReference type="AlphaFoldDB" id="A0A379F1A6"/>
<keyword evidence="6 8" id="KW-0560">Oxidoreductase</keyword>
<evidence type="ECO:0000256" key="4">
    <source>
        <dbReference type="ARBA" id="ARBA00022563"/>
    </source>
</evidence>
<dbReference type="GO" id="GO:0005829">
    <property type="term" value="C:cytosol"/>
    <property type="evidence" value="ECO:0007669"/>
    <property type="project" value="TreeGrafter"/>
</dbReference>
<dbReference type="Pfam" id="PF00186">
    <property type="entry name" value="DHFR_1"/>
    <property type="match status" value="1"/>
</dbReference>
<proteinExistence type="inferred from homology"/>
<evidence type="ECO:0000256" key="6">
    <source>
        <dbReference type="ARBA" id="ARBA00023002"/>
    </source>
</evidence>
<dbReference type="PIRSF" id="PIRSF000194">
    <property type="entry name" value="DHFR"/>
    <property type="match status" value="1"/>
</dbReference>
<dbReference type="InterPro" id="IPR001796">
    <property type="entry name" value="DHFR_dom"/>
</dbReference>
<dbReference type="Proteomes" id="UP000254235">
    <property type="component" value="Unassembled WGS sequence"/>
</dbReference>
<name>A0A379F1A6_9BACT</name>
<evidence type="ECO:0000256" key="1">
    <source>
        <dbReference type="ARBA" id="ARBA00004903"/>
    </source>
</evidence>
<dbReference type="EMBL" id="UGTP01000001">
    <property type="protein sequence ID" value="SUC12417.1"/>
    <property type="molecule type" value="Genomic_DNA"/>
</dbReference>
<dbReference type="GO" id="GO:0004146">
    <property type="term" value="F:dihydrofolate reductase activity"/>
    <property type="evidence" value="ECO:0007669"/>
    <property type="project" value="UniProtKB-EC"/>
</dbReference>
<dbReference type="OrthoDB" id="9804315at2"/>
<organism evidence="10 11">
    <name type="scientific">Prevotella pallens</name>
    <dbReference type="NCBI Taxonomy" id="60133"/>
    <lineage>
        <taxon>Bacteria</taxon>
        <taxon>Pseudomonadati</taxon>
        <taxon>Bacteroidota</taxon>
        <taxon>Bacteroidia</taxon>
        <taxon>Bacteroidales</taxon>
        <taxon>Prevotellaceae</taxon>
        <taxon>Prevotella</taxon>
    </lineage>
</organism>
<reference evidence="10 11" key="1">
    <citation type="submission" date="2018-06" db="EMBL/GenBank/DDBJ databases">
        <authorList>
            <consortium name="Pathogen Informatics"/>
            <person name="Doyle S."/>
        </authorList>
    </citation>
    <scope>NUCLEOTIDE SEQUENCE [LARGE SCALE GENOMIC DNA]</scope>
    <source>
        <strain evidence="10 11">NCTC13043</strain>
    </source>
</reference>
<comment type="pathway">
    <text evidence="1 8">Cofactor biosynthesis; tetrahydrofolate biosynthesis; 5,6,7,8-tetrahydrofolate from 7,8-dihydrofolate: step 1/1.</text>
</comment>
<evidence type="ECO:0000259" key="9">
    <source>
        <dbReference type="PROSITE" id="PS51330"/>
    </source>
</evidence>
<protein>
    <recommendedName>
        <fullName evidence="3 8">Dihydrofolate reductase</fullName>
        <ecNumber evidence="3 8">1.5.1.3</ecNumber>
    </recommendedName>
</protein>
<dbReference type="PROSITE" id="PS51330">
    <property type="entry name" value="DHFR_2"/>
    <property type="match status" value="1"/>
</dbReference>
<dbReference type="GeneID" id="78570716"/>
<gene>
    <name evidence="10" type="primary">dfrA</name>
    <name evidence="10" type="ORF">NCTC13043_01020</name>
</gene>
<evidence type="ECO:0000313" key="10">
    <source>
        <dbReference type="EMBL" id="SUC12417.1"/>
    </source>
</evidence>
<dbReference type="UniPathway" id="UPA00077">
    <property type="reaction ID" value="UER00158"/>
</dbReference>
<dbReference type="RefSeq" id="WP_115083225.1">
    <property type="nucleotide sequence ID" value="NZ_CAUTFK010000011.1"/>
</dbReference>
<dbReference type="GO" id="GO:0046655">
    <property type="term" value="P:folic acid metabolic process"/>
    <property type="evidence" value="ECO:0007669"/>
    <property type="project" value="TreeGrafter"/>
</dbReference>
<dbReference type="PRINTS" id="PR00070">
    <property type="entry name" value="DHFR"/>
</dbReference>
<dbReference type="EC" id="1.5.1.3" evidence="3 8"/>
<dbReference type="SUPFAM" id="SSF53597">
    <property type="entry name" value="Dihydrofolate reductase-like"/>
    <property type="match status" value="1"/>
</dbReference>
<comment type="function">
    <text evidence="7 8">Key enzyme in folate metabolism. Catalyzes an essential reaction for de novo glycine and purine synthesis, and for DNA precursor synthesis.</text>
</comment>
<keyword evidence="5 8" id="KW-0521">NADP</keyword>
<sequence>MEINIIAAVAKNRAIGYNNDMVYFIKEDLRRFKQLTTGHTVIMGRRTFHSLPKGALPNRRNIVLSRTETNFPGCDVYTSLSEALKHIADNEEAFIIGGASLYKEGLAVADRLYLTEIEGIPPHADVFFPEYNDGTWEVETRQERAETDDTPAYAYVDYVRSDRTKKK</sequence>
<dbReference type="InterPro" id="IPR012259">
    <property type="entry name" value="DHFR"/>
</dbReference>
<keyword evidence="4 8" id="KW-0554">One-carbon metabolism</keyword>
<evidence type="ECO:0000256" key="7">
    <source>
        <dbReference type="ARBA" id="ARBA00025067"/>
    </source>
</evidence>
<evidence type="ECO:0000313" key="11">
    <source>
        <dbReference type="Proteomes" id="UP000254235"/>
    </source>
</evidence>
<evidence type="ECO:0000256" key="2">
    <source>
        <dbReference type="ARBA" id="ARBA00009539"/>
    </source>
</evidence>
<comment type="similarity">
    <text evidence="2 8">Belongs to the dihydrofolate reductase family.</text>
</comment>
<dbReference type="GO" id="GO:0006730">
    <property type="term" value="P:one-carbon metabolic process"/>
    <property type="evidence" value="ECO:0007669"/>
    <property type="project" value="UniProtKB-KW"/>
</dbReference>
<feature type="domain" description="DHFR" evidence="9">
    <location>
        <begin position="2"/>
        <end position="160"/>
    </location>
</feature>
<evidence type="ECO:0000256" key="8">
    <source>
        <dbReference type="PIRNR" id="PIRNR000194"/>
    </source>
</evidence>